<gene>
    <name evidence="1" type="ORF">Q604_UNBC09923G0001</name>
</gene>
<feature type="non-terminal residue" evidence="1">
    <location>
        <position position="203"/>
    </location>
</feature>
<name>W1XZX4_9ZZZZ</name>
<feature type="non-terminal residue" evidence="1">
    <location>
        <position position="1"/>
    </location>
</feature>
<dbReference type="AlphaFoldDB" id="W1XZX4"/>
<evidence type="ECO:0000313" key="1">
    <source>
        <dbReference type="EMBL" id="ETJ35716.1"/>
    </source>
</evidence>
<comment type="caution">
    <text evidence="1">The sequence shown here is derived from an EMBL/GenBank/DDBJ whole genome shotgun (WGS) entry which is preliminary data.</text>
</comment>
<sequence>ASCVVTNETDTDQLLIDINKAITNPGIFVSYSSEPLTKVNSTENADGHIKGSLMLADSDNHKVKIPVNLTISKLNMTIDTAVSNIQAYLSTLNTNNTLSADEILNGIKDLIDSKFNININDYVIKEATELEKGQITGNIVINDLNNTREIPINLEIDLQAQSIDNVRNLINEKLKDMYLKNTSTSKELEEELNKCLTGAEGSK</sequence>
<proteinExistence type="predicted"/>
<dbReference type="EMBL" id="AZMM01009923">
    <property type="protein sequence ID" value="ETJ35716.1"/>
    <property type="molecule type" value="Genomic_DNA"/>
</dbReference>
<accession>W1XZX4</accession>
<organism evidence="1">
    <name type="scientific">human gut metagenome</name>
    <dbReference type="NCBI Taxonomy" id="408170"/>
    <lineage>
        <taxon>unclassified sequences</taxon>
        <taxon>metagenomes</taxon>
        <taxon>organismal metagenomes</taxon>
    </lineage>
</organism>
<reference evidence="1" key="1">
    <citation type="submission" date="2013-12" db="EMBL/GenBank/DDBJ databases">
        <title>A Varibaculum cambriense genome reconstructed from a premature infant gut community with otherwise low bacterial novelty that shifts toward anaerobic metabolism during the third week of life.</title>
        <authorList>
            <person name="Brown C.T."/>
            <person name="Sharon I."/>
            <person name="Thomas B.C."/>
            <person name="Castelle C.J."/>
            <person name="Morowitz M.J."/>
            <person name="Banfield J.F."/>
        </authorList>
    </citation>
    <scope>NUCLEOTIDE SEQUENCE</scope>
</reference>
<protein>
    <submittedName>
        <fullName evidence="1">Cell wall binding repeat protein</fullName>
    </submittedName>
</protein>